<evidence type="ECO:0000313" key="1">
    <source>
        <dbReference type="EMBL" id="CAD0363095.1"/>
    </source>
</evidence>
<keyword evidence="1" id="KW-0614">Plasmid</keyword>
<dbReference type="RefSeq" id="WP_046937495.1">
    <property type="nucleotide sequence ID" value="NZ_CP018729.1"/>
</dbReference>
<protein>
    <submittedName>
        <fullName evidence="1">Integrase</fullName>
    </submittedName>
</protein>
<accession>A0A6V7FJF7</accession>
<geneLocation type="plasmid" evidence="1">
    <name>CFBP8129_p211</name>
</geneLocation>
<gene>
    <name evidence="1" type="ORF">CFBP8129_46830</name>
</gene>
<dbReference type="EMBL" id="LR828254">
    <property type="protein sequence ID" value="CAD0363097.1"/>
    <property type="molecule type" value="Genomic_DNA"/>
</dbReference>
<dbReference type="SUPFAM" id="SSF47823">
    <property type="entry name" value="lambda integrase-like, N-terminal domain"/>
    <property type="match status" value="1"/>
</dbReference>
<organism evidence="1">
    <name type="scientific">Xanthomonas hortorum pv. gardneri</name>
    <dbReference type="NCBI Taxonomy" id="2754056"/>
    <lineage>
        <taxon>Bacteria</taxon>
        <taxon>Pseudomonadati</taxon>
        <taxon>Pseudomonadota</taxon>
        <taxon>Gammaproteobacteria</taxon>
        <taxon>Lysobacterales</taxon>
        <taxon>Lysobacteraceae</taxon>
        <taxon>Xanthomonas</taxon>
    </lineage>
</organism>
<dbReference type="AlphaFoldDB" id="A0A6V7FJF7"/>
<name>A0A6V7FJF7_9XANT</name>
<proteinExistence type="predicted"/>
<reference evidence="1" key="1">
    <citation type="submission" date="2020-07" db="EMBL/GenBank/DDBJ databases">
        <authorList>
            <person name="Pothier F. J."/>
        </authorList>
    </citation>
    <scope>NUCLEOTIDE SEQUENCE [LARGE SCALE GENOMIC DNA]</scope>
    <source>
        <plasmid evidence="1">CFBP8129_p211</plasmid>
    </source>
</reference>
<dbReference type="EMBL" id="LR828254">
    <property type="protein sequence ID" value="CAD0363095.1"/>
    <property type="molecule type" value="Genomic_DNA"/>
</dbReference>
<sequence length="124" mass="13856">MTLHNKLRNRGKPAVPAVKRVRATSPFLLSYNAASPSVEVTLQALPAPHGGAFDLVDLPVIVPGVRIQLSADQLEQAQGIFRDLFKHEIEPYADNSRKSIRADRRHWIAFCAQGDRVCMLDRNQ</sequence>